<dbReference type="Pfam" id="PF13328">
    <property type="entry name" value="HD_4"/>
    <property type="match status" value="1"/>
</dbReference>
<dbReference type="Gene3D" id="1.10.3210.10">
    <property type="entry name" value="Hypothetical protein af1432"/>
    <property type="match status" value="1"/>
</dbReference>
<dbReference type="InterPro" id="IPR052194">
    <property type="entry name" value="MESH1"/>
</dbReference>
<gene>
    <name evidence="1" type="ORF">GM661_11105</name>
</gene>
<sequence length="181" mass="21296">MLRFERAVNFAARAHQGQLRKGTETPYIVHPYMVGMILYGENCAEEVIVAGILHDTIEDTSVKDEDIEKEFDKQIRDIVVGVSEPDKKLPWRVRKEHTINYLREAPLNERLVICADKLHNISSITEEYNSQGEKLWDKFTGKRDEQEWYYQSIVDILFTYDDFSNYIGMFTKLKTMVDDFF</sequence>
<proteinExistence type="predicted"/>
<dbReference type="PANTHER" id="PTHR46246">
    <property type="entry name" value="GUANOSINE-3',5'-BIS(DIPHOSPHATE) 3'-PYROPHOSPHOHYDROLASE MESH1"/>
    <property type="match status" value="1"/>
</dbReference>
<name>A0A8A7K9N9_9FIRM</name>
<reference evidence="1" key="1">
    <citation type="submission" date="2019-12" db="EMBL/GenBank/DDBJ databases">
        <authorList>
            <person name="zhang j."/>
            <person name="sun C.M."/>
        </authorList>
    </citation>
    <scope>NUCLEOTIDE SEQUENCE</scope>
    <source>
        <strain evidence="1">NS-1</strain>
    </source>
</reference>
<keyword evidence="2" id="KW-1185">Reference proteome</keyword>
<dbReference type="KEGG" id="ifn:GM661_11105"/>
<dbReference type="EMBL" id="CP046640">
    <property type="protein sequence ID" value="QTL98476.1"/>
    <property type="molecule type" value="Genomic_DNA"/>
</dbReference>
<organism evidence="1 2">
    <name type="scientific">Iocasia fonsfrigidae</name>
    <dbReference type="NCBI Taxonomy" id="2682810"/>
    <lineage>
        <taxon>Bacteria</taxon>
        <taxon>Bacillati</taxon>
        <taxon>Bacillota</taxon>
        <taxon>Clostridia</taxon>
        <taxon>Halanaerobiales</taxon>
        <taxon>Halanaerobiaceae</taxon>
        <taxon>Iocasia</taxon>
    </lineage>
</organism>
<dbReference type="RefSeq" id="WP_230866896.1">
    <property type="nucleotide sequence ID" value="NZ_CP046640.1"/>
</dbReference>
<dbReference type="SUPFAM" id="SSF109604">
    <property type="entry name" value="HD-domain/PDEase-like"/>
    <property type="match status" value="1"/>
</dbReference>
<dbReference type="AlphaFoldDB" id="A0A8A7K9N9"/>
<evidence type="ECO:0000313" key="2">
    <source>
        <dbReference type="Proteomes" id="UP000665020"/>
    </source>
</evidence>
<accession>A0A8A7K9N9</accession>
<evidence type="ECO:0000313" key="1">
    <source>
        <dbReference type="EMBL" id="QTL98476.1"/>
    </source>
</evidence>
<dbReference type="PANTHER" id="PTHR46246:SF1">
    <property type="entry name" value="GUANOSINE-3',5'-BIS(DIPHOSPHATE) 3'-PYROPHOSPHOHYDROLASE MESH1"/>
    <property type="match status" value="1"/>
</dbReference>
<dbReference type="GO" id="GO:0008893">
    <property type="term" value="F:guanosine-3',5'-bis(diphosphate) 3'-diphosphatase activity"/>
    <property type="evidence" value="ECO:0007669"/>
    <property type="project" value="TreeGrafter"/>
</dbReference>
<dbReference type="Proteomes" id="UP000665020">
    <property type="component" value="Chromosome"/>
</dbReference>
<protein>
    <submittedName>
        <fullName evidence="1">HD domain-containing protein</fullName>
    </submittedName>
</protein>